<evidence type="ECO:0000256" key="1">
    <source>
        <dbReference type="SAM" id="MobiDB-lite"/>
    </source>
</evidence>
<evidence type="ECO:0000313" key="3">
    <source>
        <dbReference type="Proteomes" id="UP001362999"/>
    </source>
</evidence>
<dbReference type="Proteomes" id="UP001362999">
    <property type="component" value="Unassembled WGS sequence"/>
</dbReference>
<keyword evidence="3" id="KW-1185">Reference proteome</keyword>
<accession>A0AAW0BZT8</accession>
<sequence>MAMPPMRRRPIPQLMAPIGHPLRAAPPILPPQEPSPPPVISPARTSASAKHAAGFEKHEKQDADSAKQEVDSERVYDDEESTDDNGPVPLAPPIPVVPANAATALLADLFTPPPDLRLAAIQRAAVGVVDETDPSWCPVLASFAAVDNDIIPLLEEIGEHASAPGVVVDLIASLGMILADASPRQNRLQQWVDTIVFKIGCAIYAQRYAFQLQYDGTFMEALIRRYWKRGSNGKAFERPKDGAKAVAMEHLRREAQRVARQHARVLDAYREHGAIVFLDPNWCFEGLEEDHARGAHTQDILVEVAVARHTAAEAAILNIVGAYCNSKKHRYIDQVCGLLWELRRSYAVLSGLGVQ</sequence>
<gene>
    <name evidence="2" type="ORF">R3P38DRAFT_2919744</name>
</gene>
<feature type="compositionally biased region" description="Basic and acidic residues" evidence="1">
    <location>
        <begin position="53"/>
        <end position="75"/>
    </location>
</feature>
<protein>
    <submittedName>
        <fullName evidence="2">Uncharacterized protein</fullName>
    </submittedName>
</protein>
<feature type="compositionally biased region" description="Pro residues" evidence="1">
    <location>
        <begin position="27"/>
        <end position="40"/>
    </location>
</feature>
<evidence type="ECO:0000313" key="2">
    <source>
        <dbReference type="EMBL" id="KAK7032922.1"/>
    </source>
</evidence>
<dbReference type="AlphaFoldDB" id="A0AAW0BZT8"/>
<reference evidence="2 3" key="1">
    <citation type="journal article" date="2024" name="J Genomics">
        <title>Draft genome sequencing and assembly of Favolaschia claudopus CIRM-BRFM 2984 isolated from oak limbs.</title>
        <authorList>
            <person name="Navarro D."/>
            <person name="Drula E."/>
            <person name="Chaduli D."/>
            <person name="Cazenave R."/>
            <person name="Ahrendt S."/>
            <person name="Wang J."/>
            <person name="Lipzen A."/>
            <person name="Daum C."/>
            <person name="Barry K."/>
            <person name="Grigoriev I.V."/>
            <person name="Favel A."/>
            <person name="Rosso M.N."/>
            <person name="Martin F."/>
        </authorList>
    </citation>
    <scope>NUCLEOTIDE SEQUENCE [LARGE SCALE GENOMIC DNA]</scope>
    <source>
        <strain evidence="2 3">CIRM-BRFM 2984</strain>
    </source>
</reference>
<dbReference type="EMBL" id="JAWWNJ010000023">
    <property type="protein sequence ID" value="KAK7032922.1"/>
    <property type="molecule type" value="Genomic_DNA"/>
</dbReference>
<feature type="region of interest" description="Disordered" evidence="1">
    <location>
        <begin position="1"/>
        <end position="94"/>
    </location>
</feature>
<proteinExistence type="predicted"/>
<name>A0AAW0BZT8_9AGAR</name>
<organism evidence="2 3">
    <name type="scientific">Favolaschia claudopus</name>
    <dbReference type="NCBI Taxonomy" id="2862362"/>
    <lineage>
        <taxon>Eukaryota</taxon>
        <taxon>Fungi</taxon>
        <taxon>Dikarya</taxon>
        <taxon>Basidiomycota</taxon>
        <taxon>Agaricomycotina</taxon>
        <taxon>Agaricomycetes</taxon>
        <taxon>Agaricomycetidae</taxon>
        <taxon>Agaricales</taxon>
        <taxon>Marasmiineae</taxon>
        <taxon>Mycenaceae</taxon>
        <taxon>Favolaschia</taxon>
    </lineage>
</organism>
<feature type="compositionally biased region" description="Basic residues" evidence="1">
    <location>
        <begin position="1"/>
        <end position="10"/>
    </location>
</feature>
<comment type="caution">
    <text evidence="2">The sequence shown here is derived from an EMBL/GenBank/DDBJ whole genome shotgun (WGS) entry which is preliminary data.</text>
</comment>